<keyword evidence="10" id="KW-0460">Magnesium</keyword>
<evidence type="ECO:0000256" key="9">
    <source>
        <dbReference type="ARBA" id="ARBA00022840"/>
    </source>
</evidence>
<dbReference type="Proteomes" id="UP001162131">
    <property type="component" value="Unassembled WGS sequence"/>
</dbReference>
<dbReference type="Gene3D" id="3.40.1380.20">
    <property type="entry name" value="Pyruvate kinase, C-terminal domain"/>
    <property type="match status" value="1"/>
</dbReference>
<evidence type="ECO:0000259" key="15">
    <source>
        <dbReference type="Pfam" id="PF02887"/>
    </source>
</evidence>
<dbReference type="InterPro" id="IPR015795">
    <property type="entry name" value="Pyrv_Knase_C"/>
</dbReference>
<keyword evidence="8" id="KW-0418">Kinase</keyword>
<feature type="region of interest" description="Disordered" evidence="13">
    <location>
        <begin position="145"/>
        <end position="180"/>
    </location>
</feature>
<dbReference type="SUPFAM" id="SSF50800">
    <property type="entry name" value="PK beta-barrel domain-like"/>
    <property type="match status" value="1"/>
</dbReference>
<evidence type="ECO:0000256" key="2">
    <source>
        <dbReference type="ARBA" id="ARBA00004997"/>
    </source>
</evidence>
<evidence type="ECO:0000256" key="10">
    <source>
        <dbReference type="ARBA" id="ARBA00022842"/>
    </source>
</evidence>
<evidence type="ECO:0000256" key="6">
    <source>
        <dbReference type="ARBA" id="ARBA00022723"/>
    </source>
</evidence>
<dbReference type="GO" id="GO:0030955">
    <property type="term" value="F:potassium ion binding"/>
    <property type="evidence" value="ECO:0007669"/>
    <property type="project" value="InterPro"/>
</dbReference>
<keyword evidence="11" id="KW-0324">Glycolysis</keyword>
<name>A0AAU9JJD8_9CILI</name>
<dbReference type="InterPro" id="IPR011037">
    <property type="entry name" value="Pyrv_Knase-like_insert_dom_sf"/>
</dbReference>
<dbReference type="InterPro" id="IPR015813">
    <property type="entry name" value="Pyrv/PenolPyrv_kinase-like_dom"/>
</dbReference>
<evidence type="ECO:0000256" key="8">
    <source>
        <dbReference type="ARBA" id="ARBA00022777"/>
    </source>
</evidence>
<dbReference type="InterPro" id="IPR040442">
    <property type="entry name" value="Pyrv_kinase-like_dom_sf"/>
</dbReference>
<evidence type="ECO:0000313" key="17">
    <source>
        <dbReference type="Proteomes" id="UP001162131"/>
    </source>
</evidence>
<dbReference type="EMBL" id="CAJZBQ010000039">
    <property type="protein sequence ID" value="CAG9325760.1"/>
    <property type="molecule type" value="Genomic_DNA"/>
</dbReference>
<evidence type="ECO:0000256" key="5">
    <source>
        <dbReference type="ARBA" id="ARBA00022679"/>
    </source>
</evidence>
<comment type="cofactor">
    <cofactor evidence="1">
        <name>K(+)</name>
        <dbReference type="ChEBI" id="CHEBI:29103"/>
    </cofactor>
</comment>
<evidence type="ECO:0000256" key="3">
    <source>
        <dbReference type="ARBA" id="ARBA00008663"/>
    </source>
</evidence>
<comment type="similarity">
    <text evidence="3">Belongs to the pyruvate kinase family.</text>
</comment>
<organism evidence="16 17">
    <name type="scientific">Blepharisma stoltei</name>
    <dbReference type="NCBI Taxonomy" id="1481888"/>
    <lineage>
        <taxon>Eukaryota</taxon>
        <taxon>Sar</taxon>
        <taxon>Alveolata</taxon>
        <taxon>Ciliophora</taxon>
        <taxon>Postciliodesmatophora</taxon>
        <taxon>Heterotrichea</taxon>
        <taxon>Heterotrichida</taxon>
        <taxon>Blepharismidae</taxon>
        <taxon>Blepharisma</taxon>
    </lineage>
</organism>
<feature type="domain" description="Pyruvate kinase barrel" evidence="14">
    <location>
        <begin position="4"/>
        <end position="143"/>
    </location>
</feature>
<evidence type="ECO:0000256" key="7">
    <source>
        <dbReference type="ARBA" id="ARBA00022741"/>
    </source>
</evidence>
<proteinExistence type="inferred from homology"/>
<keyword evidence="7" id="KW-0547">Nucleotide-binding</keyword>
<dbReference type="GO" id="GO:0004743">
    <property type="term" value="F:pyruvate kinase activity"/>
    <property type="evidence" value="ECO:0007669"/>
    <property type="project" value="UniProtKB-EC"/>
</dbReference>
<evidence type="ECO:0000256" key="1">
    <source>
        <dbReference type="ARBA" id="ARBA00001958"/>
    </source>
</evidence>
<dbReference type="Pfam" id="PF00224">
    <property type="entry name" value="PK"/>
    <property type="match status" value="2"/>
</dbReference>
<keyword evidence="9" id="KW-0067">ATP-binding</keyword>
<protein>
    <recommendedName>
        <fullName evidence="4">pyruvate kinase</fullName>
        <ecNumber evidence="4">2.7.1.40</ecNumber>
    </recommendedName>
</protein>
<keyword evidence="6" id="KW-0479">Metal-binding</keyword>
<evidence type="ECO:0000313" key="16">
    <source>
        <dbReference type="EMBL" id="CAG9325760.1"/>
    </source>
</evidence>
<dbReference type="GO" id="GO:0000287">
    <property type="term" value="F:magnesium ion binding"/>
    <property type="evidence" value="ECO:0007669"/>
    <property type="project" value="InterPro"/>
</dbReference>
<feature type="domain" description="Pyruvate kinase C-terminal" evidence="15">
    <location>
        <begin position="428"/>
        <end position="528"/>
    </location>
</feature>
<dbReference type="GO" id="GO:0005524">
    <property type="term" value="F:ATP binding"/>
    <property type="evidence" value="ECO:0007669"/>
    <property type="project" value="UniProtKB-KW"/>
</dbReference>
<dbReference type="Pfam" id="PF02887">
    <property type="entry name" value="PK_C"/>
    <property type="match status" value="1"/>
</dbReference>
<feature type="compositionally biased region" description="Basic and acidic residues" evidence="13">
    <location>
        <begin position="168"/>
        <end position="180"/>
    </location>
</feature>
<comment type="caution">
    <text evidence="16">The sequence shown here is derived from an EMBL/GenBank/DDBJ whole genome shotgun (WGS) entry which is preliminary data.</text>
</comment>
<dbReference type="GO" id="GO:0016301">
    <property type="term" value="F:kinase activity"/>
    <property type="evidence" value="ECO:0007669"/>
    <property type="project" value="UniProtKB-KW"/>
</dbReference>
<dbReference type="SUPFAM" id="SSF52935">
    <property type="entry name" value="PK C-terminal domain-like"/>
    <property type="match status" value="1"/>
</dbReference>
<keyword evidence="5" id="KW-0808">Transferase</keyword>
<evidence type="ECO:0000256" key="13">
    <source>
        <dbReference type="SAM" id="MobiDB-lite"/>
    </source>
</evidence>
<dbReference type="InterPro" id="IPR001697">
    <property type="entry name" value="Pyr_Knase"/>
</dbReference>
<dbReference type="InterPro" id="IPR015806">
    <property type="entry name" value="Pyrv_Knase_insert_dom_sf"/>
</dbReference>
<accession>A0AAU9JJD8</accession>
<keyword evidence="17" id="KW-1185">Reference proteome</keyword>
<dbReference type="InterPro" id="IPR015793">
    <property type="entry name" value="Pyrv_Knase_brl"/>
</dbReference>
<evidence type="ECO:0000259" key="14">
    <source>
        <dbReference type="Pfam" id="PF00224"/>
    </source>
</evidence>
<dbReference type="Gene3D" id="3.20.20.60">
    <property type="entry name" value="Phosphoenolpyruvate-binding domains"/>
    <property type="match status" value="2"/>
</dbReference>
<dbReference type="PANTHER" id="PTHR11817">
    <property type="entry name" value="PYRUVATE KINASE"/>
    <property type="match status" value="1"/>
</dbReference>
<reference evidence="16" key="1">
    <citation type="submission" date="2021-09" db="EMBL/GenBank/DDBJ databases">
        <authorList>
            <consortium name="AG Swart"/>
            <person name="Singh M."/>
            <person name="Singh A."/>
            <person name="Seah K."/>
            <person name="Emmerich C."/>
        </authorList>
    </citation>
    <scope>NUCLEOTIDE SEQUENCE</scope>
    <source>
        <strain evidence="16">ATCC30299</strain>
    </source>
</reference>
<evidence type="ECO:0000256" key="4">
    <source>
        <dbReference type="ARBA" id="ARBA00012142"/>
    </source>
</evidence>
<dbReference type="SUPFAM" id="SSF51621">
    <property type="entry name" value="Phosphoenolpyruvate/pyruvate domain"/>
    <property type="match status" value="1"/>
</dbReference>
<evidence type="ECO:0000256" key="11">
    <source>
        <dbReference type="ARBA" id="ARBA00023152"/>
    </source>
</evidence>
<dbReference type="AlphaFoldDB" id="A0AAU9JJD8"/>
<keyword evidence="12" id="KW-0670">Pyruvate</keyword>
<feature type="domain" description="Pyruvate kinase barrel" evidence="14">
    <location>
        <begin position="204"/>
        <end position="392"/>
    </location>
</feature>
<evidence type="ECO:0000256" key="12">
    <source>
        <dbReference type="ARBA" id="ARBA00023317"/>
    </source>
</evidence>
<dbReference type="InterPro" id="IPR036918">
    <property type="entry name" value="Pyrv_Knase_C_sf"/>
</dbReference>
<gene>
    <name evidence="16" type="ORF">BSTOLATCC_MIC39555</name>
</gene>
<comment type="pathway">
    <text evidence="2">Carbohydrate degradation; glycolysis; pyruvate from D-glyceraldehyde 3-phosphate: step 5/5.</text>
</comment>
<sequence length="542" mass="60566">MPLRKTKIACTLGKASSSKEVIIDLINAGMDIARISDRFLEIDKQTVLNNLRDAMKETGKHVGVMLGLRESDLRLGNFNSSISLKLRKGDFVRIYSSNLLEIKGENIIHCNNKEFPNLVDPGDKLLIDFGKIVFTVESIQNTNKPKFPSSLQISHNGGTSHHVPQVKSFEERSSSTDRPKLYKSDSLNIIRRPRRLTPHIPKSQRKEKIVCCRVDHDCVLSEHKPCHIRPSGSKKPPISCANDIYDFADIRWACDNDIDFIVYKQLRDEEDLHDFHNIPLPNVKKFIGIQNSCAAQNSEALIQACDGVMIGRGMLALETSLADVCTIQKEIVKRCNELSKPVIISTQLLETMVHQKHPSSAEVTDISNAILDGCDALLLTGETAYGDHPVLALQTCEQICLEAEKYLDYNFQCEKILETIQSSITIAENVCYCAVRSVLALKGKIIICQTRSGRTAQQISRFMPPCLILALTNSPKTTRFLKAVRGVYPSMVEDPQKPLIEIAIDKAKEVNLVERGDTVVYVGGTRDTFDTETTAFNIIQIS</sequence>
<feature type="compositionally biased region" description="Polar residues" evidence="13">
    <location>
        <begin position="145"/>
        <end position="159"/>
    </location>
</feature>
<dbReference type="Gene3D" id="2.40.33.10">
    <property type="entry name" value="PK beta-barrel domain-like"/>
    <property type="match status" value="2"/>
</dbReference>
<dbReference type="EC" id="2.7.1.40" evidence="4"/>